<keyword evidence="3" id="KW-1185">Reference proteome</keyword>
<evidence type="ECO:0000313" key="1">
    <source>
        <dbReference type="EMBL" id="BBG24117.1"/>
    </source>
</evidence>
<organism evidence="2 4">
    <name type="scientific">Sulfuracidifex tepidarius</name>
    <dbReference type="NCBI Taxonomy" id="1294262"/>
    <lineage>
        <taxon>Archaea</taxon>
        <taxon>Thermoproteota</taxon>
        <taxon>Thermoprotei</taxon>
        <taxon>Sulfolobales</taxon>
        <taxon>Sulfolobaceae</taxon>
        <taxon>Sulfuracidifex</taxon>
    </lineage>
</organism>
<accession>A0A510E2Y4</accession>
<dbReference type="Proteomes" id="UP000325030">
    <property type="component" value="Chromosome"/>
</dbReference>
<accession>A0A510DVA9</accession>
<name>A0A510E2Y4_9CREN</name>
<dbReference type="InterPro" id="IPR036388">
    <property type="entry name" value="WH-like_DNA-bd_sf"/>
</dbReference>
<dbReference type="InterPro" id="IPR036390">
    <property type="entry name" value="WH_DNA-bd_sf"/>
</dbReference>
<evidence type="ECO:0000313" key="3">
    <source>
        <dbReference type="Proteomes" id="UP000322983"/>
    </source>
</evidence>
<evidence type="ECO:0000313" key="2">
    <source>
        <dbReference type="EMBL" id="BBG26873.1"/>
    </source>
</evidence>
<dbReference type="KEGG" id="step:IC006_1419"/>
<reference evidence="4" key="1">
    <citation type="submission" date="2018-09" db="EMBL/GenBank/DDBJ databases">
        <title>Complete Genome Sequencing of Sulfolobus sp. JCM 16834.</title>
        <authorList>
            <person name="Kato S."/>
            <person name="Itoh T."/>
            <person name="Ohkuma M."/>
        </authorList>
    </citation>
    <scope>NUCLEOTIDE SEQUENCE [LARGE SCALE GENOMIC DNA]</scope>
    <source>
        <strain evidence="4">IC-007</strain>
    </source>
</reference>
<dbReference type="EMBL" id="AP018929">
    <property type="protein sequence ID" value="BBG24117.1"/>
    <property type="molecule type" value="Genomic_DNA"/>
</dbReference>
<dbReference type="GeneID" id="41717736"/>
<protein>
    <recommendedName>
        <fullName evidence="5">ArnR1-like winged helix-turn-helix domain-containing protein</fullName>
    </recommendedName>
</protein>
<evidence type="ECO:0008006" key="5">
    <source>
        <dbReference type="Google" id="ProtNLM"/>
    </source>
</evidence>
<gene>
    <name evidence="1" type="ORF">IC006_1419</name>
    <name evidence="2" type="ORF">IC007_1395</name>
</gene>
<sequence length="91" mass="10277">MKERSNPLRCEHVTKVLENIYGKPLSLSELQTLTGISPSALYFTVLPQMQQLGLIEVTYTEGLHGSVRKIVNITEKGRKLLEALVEIRVQQ</sequence>
<dbReference type="EMBL" id="AP018930">
    <property type="protein sequence ID" value="BBG26873.1"/>
    <property type="molecule type" value="Genomic_DNA"/>
</dbReference>
<evidence type="ECO:0000313" key="4">
    <source>
        <dbReference type="Proteomes" id="UP000325030"/>
    </source>
</evidence>
<dbReference type="AlphaFoldDB" id="A0A510E2Y4"/>
<dbReference type="Gene3D" id="1.10.10.10">
    <property type="entry name" value="Winged helix-like DNA-binding domain superfamily/Winged helix DNA-binding domain"/>
    <property type="match status" value="1"/>
</dbReference>
<dbReference type="Proteomes" id="UP000322983">
    <property type="component" value="Chromosome"/>
</dbReference>
<dbReference type="RefSeq" id="WP_149528512.1">
    <property type="nucleotide sequence ID" value="NZ_AP018929.1"/>
</dbReference>
<dbReference type="OrthoDB" id="379176at2157"/>
<dbReference type="SUPFAM" id="SSF46785">
    <property type="entry name" value="Winged helix' DNA-binding domain"/>
    <property type="match status" value="1"/>
</dbReference>
<proteinExistence type="predicted"/>
<reference evidence="2 3" key="2">
    <citation type="journal article" date="2020" name="Int. J. Syst. Evol. Microbiol.">
        <title>Sulfuracidifex tepidarius gen. nov., sp. nov. and transfer of Sulfolobus metallicus Huber and Stetter 1992 to the genus Sulfuracidifex as Sulfuracidifex metallicus comb. nov.</title>
        <authorList>
            <person name="Itoh T."/>
            <person name="Miura T."/>
            <person name="Sakai H.D."/>
            <person name="Kato S."/>
            <person name="Ohkuma M."/>
            <person name="Takashina T."/>
        </authorList>
    </citation>
    <scope>NUCLEOTIDE SEQUENCE</scope>
    <source>
        <strain evidence="1 3">IC-006</strain>
        <strain evidence="2">IC-007</strain>
    </source>
</reference>